<dbReference type="SUPFAM" id="SSF48179">
    <property type="entry name" value="6-phosphogluconate dehydrogenase C-terminal domain-like"/>
    <property type="match status" value="1"/>
</dbReference>
<dbReference type="InterPro" id="IPR008927">
    <property type="entry name" value="6-PGluconate_DH-like_C_sf"/>
</dbReference>
<dbReference type="EMBL" id="RMBX01000008">
    <property type="protein sequence ID" value="RPD40221.1"/>
    <property type="molecule type" value="Genomic_DNA"/>
</dbReference>
<sequence length="215" mass="24242">MDILITGDARRWEEFQATRNTDGHNCVWEPELQLIRGETDVVIDLSLDERPENLMLYSMKPEVPVLGCLVKTSPSVWEQYPHIYGVNWLLGFIGMSPLETALSAAGEAPALEALMKTLGWAYETVRAATGMVTPRVVAMIINEAYFTAAEGTASREDIDISMKLGTNYPYGPFEWSKKAGIRNIYEVLQAVYRETGNERYKPAPLLREEYEALPF</sequence>
<organism evidence="2 3">
    <name type="scientific">Chitinophaga barathri</name>
    <dbReference type="NCBI Taxonomy" id="1647451"/>
    <lineage>
        <taxon>Bacteria</taxon>
        <taxon>Pseudomonadati</taxon>
        <taxon>Bacteroidota</taxon>
        <taxon>Chitinophagia</taxon>
        <taxon>Chitinophagales</taxon>
        <taxon>Chitinophagaceae</taxon>
        <taxon>Chitinophaga</taxon>
    </lineage>
</organism>
<gene>
    <name evidence="2" type="ORF">EG028_16360</name>
</gene>
<accession>A0A3N4M9L8</accession>
<feature type="domain" description="3-hydroxyacyl-CoA dehydrogenase C-terminal" evidence="1">
    <location>
        <begin position="130"/>
        <end position="211"/>
    </location>
</feature>
<evidence type="ECO:0000259" key="1">
    <source>
        <dbReference type="Pfam" id="PF00725"/>
    </source>
</evidence>
<dbReference type="Gene3D" id="1.10.1040.10">
    <property type="entry name" value="N-(1-d-carboxylethyl)-l-norvaline Dehydrogenase, domain 2"/>
    <property type="match status" value="1"/>
</dbReference>
<comment type="caution">
    <text evidence="2">The sequence shown here is derived from an EMBL/GenBank/DDBJ whole genome shotgun (WGS) entry which is preliminary data.</text>
</comment>
<evidence type="ECO:0000313" key="2">
    <source>
        <dbReference type="EMBL" id="RPD40221.1"/>
    </source>
</evidence>
<dbReference type="PANTHER" id="PTHR48075">
    <property type="entry name" value="3-HYDROXYACYL-COA DEHYDROGENASE FAMILY PROTEIN"/>
    <property type="match status" value="1"/>
</dbReference>
<keyword evidence="3" id="KW-1185">Reference proteome</keyword>
<dbReference type="OrthoDB" id="2986269at2"/>
<protein>
    <submittedName>
        <fullName evidence="2">3-hydroxyacyl-CoA dehydrogenase</fullName>
    </submittedName>
</protein>
<dbReference type="InterPro" id="IPR006108">
    <property type="entry name" value="3HC_DH_C"/>
</dbReference>
<proteinExistence type="predicted"/>
<dbReference type="GO" id="GO:0016616">
    <property type="term" value="F:oxidoreductase activity, acting on the CH-OH group of donors, NAD or NADP as acceptor"/>
    <property type="evidence" value="ECO:0007669"/>
    <property type="project" value="InterPro"/>
</dbReference>
<evidence type="ECO:0000313" key="3">
    <source>
        <dbReference type="Proteomes" id="UP000279089"/>
    </source>
</evidence>
<dbReference type="PANTHER" id="PTHR48075:SF5">
    <property type="entry name" value="3-HYDROXYBUTYRYL-COA DEHYDROGENASE"/>
    <property type="match status" value="1"/>
</dbReference>
<dbReference type="Proteomes" id="UP000279089">
    <property type="component" value="Unassembled WGS sequence"/>
</dbReference>
<dbReference type="InterPro" id="IPR013328">
    <property type="entry name" value="6PGD_dom2"/>
</dbReference>
<dbReference type="RefSeq" id="WP_120517590.1">
    <property type="nucleotide sequence ID" value="NZ_QXZY01000009.1"/>
</dbReference>
<dbReference type="AlphaFoldDB" id="A0A3N4M9L8"/>
<dbReference type="GO" id="GO:0006631">
    <property type="term" value="P:fatty acid metabolic process"/>
    <property type="evidence" value="ECO:0007669"/>
    <property type="project" value="InterPro"/>
</dbReference>
<dbReference type="Pfam" id="PF00725">
    <property type="entry name" value="3HCDH"/>
    <property type="match status" value="1"/>
</dbReference>
<reference evidence="3" key="1">
    <citation type="submission" date="2018-11" db="EMBL/GenBank/DDBJ databases">
        <title>Chitinophaga lutea sp.nov., isolate from arsenic contaminated soil.</title>
        <authorList>
            <person name="Zong Y."/>
        </authorList>
    </citation>
    <scope>NUCLEOTIDE SEQUENCE [LARGE SCALE GENOMIC DNA]</scope>
    <source>
        <strain evidence="3">YLT18</strain>
    </source>
</reference>
<name>A0A3N4M9L8_9BACT</name>